<evidence type="ECO:0000256" key="1">
    <source>
        <dbReference type="SAM" id="MobiDB-lite"/>
    </source>
</evidence>
<evidence type="ECO:0000313" key="3">
    <source>
        <dbReference type="EMBL" id="AIF14955.1"/>
    </source>
</evidence>
<keyword evidence="2" id="KW-1133">Transmembrane helix</keyword>
<reference evidence="3" key="1">
    <citation type="journal article" date="2014" name="Genome Biol. Evol.">
        <title>Pangenome evidence for extensive interdomain horizontal transfer affecting lineage core and shell genes in uncultured planktonic thaumarchaeota and euryarchaeota.</title>
        <authorList>
            <person name="Deschamps P."/>
            <person name="Zivanovic Y."/>
            <person name="Moreira D."/>
            <person name="Rodriguez-Valera F."/>
            <person name="Lopez-Garcia P."/>
        </authorList>
    </citation>
    <scope>NUCLEOTIDE SEQUENCE</scope>
</reference>
<sequence length="504" mass="56919">MDDKDENLSNIVDSPDTEDEEEKPLLPKNFCWTWPNSVLTWVIWGFGALALGFGIMTSIISLQAEPLIYGSIGLLILGFASPNPFKSMMSDMLPDSSQSGTWSIPPLPPMNPSEWHLDRVEWNEKVGAWLPDPLARYEQDGPKLDVKEDGKEWVTYSDGEEDGRFETEAEAYEQMKKVLKKADTLNSQEMIFGEHPRHHRYRALYNTTPPQITARFLFHSFSVMFLTGVWLSFPVGEERQATMPFLMAGLIIGAASVIISYFLNKRVMEAWDTVTSIVKFVDAGHNELVGQVRPASFEPLETVHVDGYRDSSWTFDNLVAWNWSYSVYHCWKERYQDSEGKWHTKTECAWKSIRWDGSASPFLLHDGSGGLIVDLPTFKNSNFGNEIWEKNKRGRKGGNDLYTKGDVRKHRWSLSGLKLGDPVYTMARIKGRPHDEIPRGTVSENASRVHHTLVAVGEDAPRRHAIIQKGTEFSVLKAKSSALSKYGPSALLILSSIALMVTAI</sequence>
<protein>
    <submittedName>
        <fullName evidence="3">Uncharacterized protein</fullName>
    </submittedName>
</protein>
<keyword evidence="2" id="KW-0472">Membrane</keyword>
<feature type="region of interest" description="Disordered" evidence="1">
    <location>
        <begin position="1"/>
        <end position="22"/>
    </location>
</feature>
<feature type="transmembrane region" description="Helical" evidence="2">
    <location>
        <begin position="38"/>
        <end position="61"/>
    </location>
</feature>
<organism evidence="3">
    <name type="scientific">uncultured marine group II/III euryarchaeote KM3_68_H12</name>
    <dbReference type="NCBI Taxonomy" id="1456487"/>
    <lineage>
        <taxon>Archaea</taxon>
        <taxon>Methanobacteriati</taxon>
        <taxon>Methanobacteriota</taxon>
        <taxon>environmental samples</taxon>
    </lineage>
</organism>
<name>A0A075HIB2_9EURY</name>
<accession>A0A075HIB2</accession>
<keyword evidence="2" id="KW-0812">Transmembrane</keyword>
<dbReference type="AlphaFoldDB" id="A0A075HIB2"/>
<feature type="transmembrane region" description="Helical" evidence="2">
    <location>
        <begin position="245"/>
        <end position="263"/>
    </location>
</feature>
<proteinExistence type="predicted"/>
<feature type="transmembrane region" description="Helical" evidence="2">
    <location>
        <begin position="212"/>
        <end position="233"/>
    </location>
</feature>
<dbReference type="EMBL" id="KF901015">
    <property type="protein sequence ID" value="AIF14955.1"/>
    <property type="molecule type" value="Genomic_DNA"/>
</dbReference>
<evidence type="ECO:0000256" key="2">
    <source>
        <dbReference type="SAM" id="Phobius"/>
    </source>
</evidence>